<feature type="domain" description="DJ-1/PfpI" evidence="2">
    <location>
        <begin position="2"/>
        <end position="182"/>
    </location>
</feature>
<reference evidence="4" key="1">
    <citation type="submission" date="2016-06" db="EMBL/GenBank/DDBJ databases">
        <authorList>
            <person name="Rodrigo-Torres L."/>
            <person name="Arahal D.R."/>
        </authorList>
    </citation>
    <scope>NUCLEOTIDE SEQUENCE [LARGE SCALE GENOMIC DNA]</scope>
    <source>
        <strain evidence="4">CECT 7224</strain>
    </source>
</reference>
<organism evidence="3 4">
    <name type="scientific">Vibrio celticus</name>
    <dbReference type="NCBI Taxonomy" id="446372"/>
    <lineage>
        <taxon>Bacteria</taxon>
        <taxon>Pseudomonadati</taxon>
        <taxon>Pseudomonadota</taxon>
        <taxon>Gammaproteobacteria</taxon>
        <taxon>Vibrionales</taxon>
        <taxon>Vibrionaceae</taxon>
        <taxon>Vibrio</taxon>
    </lineage>
</organism>
<accession>A0A1C3JEJ2</accession>
<dbReference type="PANTHER" id="PTHR42733">
    <property type="entry name" value="DJ-1 PROTEIN"/>
    <property type="match status" value="1"/>
</dbReference>
<evidence type="ECO:0000313" key="4">
    <source>
        <dbReference type="Proteomes" id="UP000092819"/>
    </source>
</evidence>
<evidence type="ECO:0000256" key="1">
    <source>
        <dbReference type="ARBA" id="ARBA00008542"/>
    </source>
</evidence>
<dbReference type="GO" id="GO:0006508">
    <property type="term" value="P:proteolysis"/>
    <property type="evidence" value="ECO:0007669"/>
    <property type="project" value="UniProtKB-KW"/>
</dbReference>
<dbReference type="Gene3D" id="3.40.50.880">
    <property type="match status" value="1"/>
</dbReference>
<dbReference type="CDD" id="cd03169">
    <property type="entry name" value="GATase1_PfpI_1"/>
    <property type="match status" value="1"/>
</dbReference>
<keyword evidence="4" id="KW-1185">Reference proteome</keyword>
<dbReference type="InterPro" id="IPR006286">
    <property type="entry name" value="C56_PfpI-like"/>
</dbReference>
<gene>
    <name evidence="3" type="primary">yraA</name>
    <name evidence="3" type="ORF">VCE7224_02246</name>
</gene>
<evidence type="ECO:0000313" key="3">
    <source>
        <dbReference type="EMBL" id="SBT13497.1"/>
    </source>
</evidence>
<name>A0A1C3JEJ2_9VIBR</name>
<dbReference type="NCBIfam" id="TIGR01382">
    <property type="entry name" value="PfpI"/>
    <property type="match status" value="1"/>
</dbReference>
<keyword evidence="3" id="KW-0326">Glycosidase</keyword>
<dbReference type="PANTHER" id="PTHR42733:SF2">
    <property type="entry name" value="DJ-1_THIJ_PFPI FAMILY PROTEIN"/>
    <property type="match status" value="1"/>
</dbReference>
<dbReference type="Proteomes" id="UP000092819">
    <property type="component" value="Unassembled WGS sequence"/>
</dbReference>
<dbReference type="GO" id="GO:0008233">
    <property type="term" value="F:peptidase activity"/>
    <property type="evidence" value="ECO:0007669"/>
    <property type="project" value="UniProtKB-KW"/>
</dbReference>
<keyword evidence="3" id="KW-0378">Hydrolase</keyword>
<dbReference type="Pfam" id="PF01965">
    <property type="entry name" value="DJ-1_PfpI"/>
    <property type="match status" value="1"/>
</dbReference>
<dbReference type="EMBL" id="FLQZ01000043">
    <property type="protein sequence ID" value="SBT13497.1"/>
    <property type="molecule type" value="Genomic_DNA"/>
</dbReference>
<protein>
    <submittedName>
        <fullName evidence="3">Putative cysteine protease YraA</fullName>
        <ecNumber evidence="3">3.2.-.-</ecNumber>
    </submittedName>
</protein>
<dbReference type="GO" id="GO:0016798">
    <property type="term" value="F:hydrolase activity, acting on glycosyl bonds"/>
    <property type="evidence" value="ECO:0007669"/>
    <property type="project" value="UniProtKB-KW"/>
</dbReference>
<dbReference type="EC" id="3.2.-.-" evidence="3"/>
<proteinExistence type="inferred from homology"/>
<sequence length="194" mass="21671">MRKILLLVGDFTEDYEVMVPYQALTMLGFAVDVVCPGKSKGESIKTAIHDFEGDQTYTEKLGHNFTLTASFSQIRLDEYCGIYLSGGRSSEYLRLEPSVLHIVHYAMNRNVPLAAICHGIQIITAANLVKNRRLTGYSAVKPEVEIAGGYWVDVDDDESVVDHLLVTAPTWKAHPSILRNFIHLLGINIMCRDT</sequence>
<comment type="similarity">
    <text evidence="1">Belongs to the peptidase C56 family.</text>
</comment>
<dbReference type="PROSITE" id="PS51276">
    <property type="entry name" value="PEPTIDASE_C56_PFPI"/>
    <property type="match status" value="1"/>
</dbReference>
<dbReference type="InterPro" id="IPR002818">
    <property type="entry name" value="DJ-1/PfpI"/>
</dbReference>
<dbReference type="InterPro" id="IPR029062">
    <property type="entry name" value="Class_I_gatase-like"/>
</dbReference>
<evidence type="ECO:0000259" key="2">
    <source>
        <dbReference type="Pfam" id="PF01965"/>
    </source>
</evidence>
<keyword evidence="3" id="KW-0645">Protease</keyword>
<dbReference type="AlphaFoldDB" id="A0A1C3JEJ2"/>
<dbReference type="SUPFAM" id="SSF52317">
    <property type="entry name" value="Class I glutamine amidotransferase-like"/>
    <property type="match status" value="1"/>
</dbReference>
<dbReference type="RefSeq" id="WP_065676503.1">
    <property type="nucleotide sequence ID" value="NZ_AP025463.1"/>
</dbReference>